<dbReference type="GO" id="GO:0070971">
    <property type="term" value="C:endoplasmic reticulum exit site"/>
    <property type="evidence" value="ECO:0007669"/>
    <property type="project" value="TreeGrafter"/>
</dbReference>
<feature type="domain" description="Sec16 Sec23-binding" evidence="8">
    <location>
        <begin position="927"/>
        <end position="1214"/>
    </location>
</feature>
<dbReference type="GO" id="GO:0070973">
    <property type="term" value="P:protein localization to endoplasmic reticulum exit site"/>
    <property type="evidence" value="ECO:0007669"/>
    <property type="project" value="TreeGrafter"/>
</dbReference>
<dbReference type="Pfam" id="PF12931">
    <property type="entry name" value="TPR_Sec16"/>
    <property type="match status" value="1"/>
</dbReference>
<comment type="subcellular location">
    <subcellularLocation>
        <location evidence="1">Endoplasmic reticulum</location>
    </subcellularLocation>
    <subcellularLocation>
        <location evidence="6">Golgi apparatus membrane</location>
    </subcellularLocation>
</comment>
<feature type="region of interest" description="Disordered" evidence="7">
    <location>
        <begin position="1403"/>
        <end position="1428"/>
    </location>
</feature>
<evidence type="ECO:0000256" key="4">
    <source>
        <dbReference type="ARBA" id="ARBA00022824"/>
    </source>
</evidence>
<dbReference type="InterPro" id="IPR024298">
    <property type="entry name" value="Sec16_Sec23-bd"/>
</dbReference>
<feature type="compositionally biased region" description="Polar residues" evidence="7">
    <location>
        <begin position="1444"/>
        <end position="1453"/>
    </location>
</feature>
<proteinExistence type="inferred from homology"/>
<evidence type="ECO:0000256" key="1">
    <source>
        <dbReference type="ARBA" id="ARBA00004240"/>
    </source>
</evidence>
<keyword evidence="6" id="KW-0653">Protein transport</keyword>
<evidence type="ECO:0000256" key="5">
    <source>
        <dbReference type="ARBA" id="ARBA00022892"/>
    </source>
</evidence>
<gene>
    <name evidence="10" type="ORF">KFK09_001724</name>
</gene>
<feature type="compositionally biased region" description="Polar residues" evidence="7">
    <location>
        <begin position="54"/>
        <end position="85"/>
    </location>
</feature>
<dbReference type="GO" id="GO:0007030">
    <property type="term" value="P:Golgi organization"/>
    <property type="evidence" value="ECO:0007669"/>
    <property type="project" value="TreeGrafter"/>
</dbReference>
<dbReference type="CDD" id="cd09233">
    <property type="entry name" value="ACE1-Sec16-like"/>
    <property type="match status" value="1"/>
</dbReference>
<dbReference type="GO" id="GO:0015031">
    <property type="term" value="P:protein transport"/>
    <property type="evidence" value="ECO:0007669"/>
    <property type="project" value="UniProtKB-KW"/>
</dbReference>
<dbReference type="GO" id="GO:0016192">
    <property type="term" value="P:vesicle-mediated transport"/>
    <property type="evidence" value="ECO:0007669"/>
    <property type="project" value="UniProtKB-KW"/>
</dbReference>
<keyword evidence="11" id="KW-1185">Reference proteome</keyword>
<dbReference type="Pfam" id="PF12932">
    <property type="entry name" value="Sec16"/>
    <property type="match status" value="1"/>
</dbReference>
<keyword evidence="5 6" id="KW-0931">ER-Golgi transport</keyword>
<dbReference type="GO" id="GO:0012507">
    <property type="term" value="C:ER to Golgi transport vesicle membrane"/>
    <property type="evidence" value="ECO:0007669"/>
    <property type="project" value="TreeGrafter"/>
</dbReference>
<feature type="compositionally biased region" description="Low complexity" evidence="7">
    <location>
        <begin position="1284"/>
        <end position="1302"/>
    </location>
</feature>
<comment type="caution">
    <text evidence="10">The sequence shown here is derived from an EMBL/GenBank/DDBJ whole genome shotgun (WGS) entry which is preliminary data.</text>
</comment>
<sequence length="1608" mass="177315">MSSSSPPLQANQTDDEFFRKLVDSDYEVGQSHSDEEDMVRAMSNFSLGEVEDSGSASEVNGQKDNQSLSFSEATKNDASVGGQSEGLTEGAAIGAGASFKEIQWSAFSVNSQQFGLGDFESDLFMGSGFGSFVNSKEYYDSESTLIENTTENLSSHVDSYEQQYARVYSSISEQSAGLTEMKNWENIYPDRKYETITGLCYQLDDNNATAPSQSDNFLTTSANTHESSEVKSQNAFGGSVSERSDIVNLQQTSHPLLETISEESSVLKSGNQVSQDNQDYPPNMVFDPRYPEWYYDTITQMWYTLESYNHALHDASNSSQVPFNNNANALAKIQDAFEGWISEISTVVNLPKSSHPVIETISEEGCVLNSRNQYPPNMVFDPQYPEWYYDTITKKWYTIESYNYAIHNASNVIQDQLATNVSLDKAQHAFEGSLLETSDAVNVQQTSQQALETITEESSVFNSSKQVLQDSIYYPPNMVFDPQYPEWYYDKNTLMWYTLESYNHSLQDATDATQGLLTTNENSLAGLNIDDSHLSYGSHAQFGQYTMLDRSSQKSHLNASESCFGKQSMWQEKNGQEGHLNASGGGYGFPGLWQEQTIKESHSKASDSYDKQKMWQPKLLTKNGDVAASLNNQLMGSFYSSLEYTGSQSDKQLDPIHLEPMVKHKIGRSNMTVAQGYVTSESMHHVNQPNMEQSLQAYLSNNNYGTESSMHYTKQSFQGANPSYSQFSYNHNDGRSTAGRPPHALVSFVFGGRLLVMKDASFPSLSFVSESQGTVGGVVSIHSLVDVVMTKADFWNTSAGCFGYFHTLCQESFPGPLVGGNAASKDINKWINDKISSSESSSSFFQNGLLLWLLLSLLKILCEHYGKLRSPYGAEPSHEGSNGPESAVSKLFASVKRKDTSFGGVYSLHCMKSPLPEGNIRATASEVQNLLVSGRRKEALQRAQEGRLWGTAVVLAAQLGEQFYMDTVKQMALQQFVCGSPLRTLYLLIAGQPADVFSSDSFSSGSSVTASGPYQSFEVIPNGLLDDWHENIAIIASNRTKDDELVIIHLGDCLWKERGEVAAAHACYLLAEVNFEPYSDSARLCLIGADHWKNTRTYACPDSIQRTEIYEYSKVIGNSQFVLLPFQPYKLVYAYMLVEVGKVSDSLRYCQASMKILKNSSRTPEVELWKALFASLEERLRAHQQGGYGANLAPTKLVGKLFNSIDRSIHRMIGLPPLPPMLQNSADGREINSLVQKVSSSQSAMDITTLMPSPSVEAISYWTGDDSKKVAQNRSISEPNFGRSTKQNSSKYSSSYGQGSASMPKGSSRFGRFGSQLLQKTIGWVSWSRHDRQAKLGESNKFYYDEKLKRWVEEGVELPAEASLPPPPTAASFQNGKSHYDVKNALKSDIHTTDHKQDKIVDAPSEQGFGLPSLPPSQNQFSARNRGGVRSRYVDTFNKDGGSFTSTFQSPSAPSVKPFSGANFFSPSAPTKHGDKKNDSSTRASIHETTIIEEASTSADQESLFSQSSNPSSLSMPRFPSMDNITSSQCLPSGNGSLSRARASSWSGAYSDNSNKAVGMEMHSFVVTGVASTFAPQNDTTHTQSSSSSSVHLVAGDSVLDDLHEVEL</sequence>
<evidence type="ECO:0000256" key="3">
    <source>
        <dbReference type="ARBA" id="ARBA00022448"/>
    </source>
</evidence>
<keyword evidence="4 6" id="KW-0256">Endoplasmic reticulum</keyword>
<evidence type="ECO:0000313" key="11">
    <source>
        <dbReference type="Proteomes" id="UP000829196"/>
    </source>
</evidence>
<feature type="region of interest" description="Disordered" evidence="7">
    <location>
        <begin position="28"/>
        <end position="85"/>
    </location>
</feature>
<evidence type="ECO:0000256" key="6">
    <source>
        <dbReference type="RuleBase" id="RU364101"/>
    </source>
</evidence>
<dbReference type="OrthoDB" id="8918678at2759"/>
<accession>A0A8T3C865</accession>
<comment type="similarity">
    <text evidence="2 6">Belongs to the SEC16 family.</text>
</comment>
<evidence type="ECO:0000256" key="2">
    <source>
        <dbReference type="ARBA" id="ARBA00005927"/>
    </source>
</evidence>
<dbReference type="PANTHER" id="PTHR13402">
    <property type="entry name" value="RGPR-RELATED"/>
    <property type="match status" value="1"/>
</dbReference>
<protein>
    <recommendedName>
        <fullName evidence="6">Protein transport protein sec16</fullName>
    </recommendedName>
</protein>
<feature type="domain" description="Sec16 central conserved" evidence="9">
    <location>
        <begin position="743"/>
        <end position="866"/>
    </location>
</feature>
<dbReference type="InterPro" id="IPR024340">
    <property type="entry name" value="Sec16_CCD"/>
</dbReference>
<evidence type="ECO:0000259" key="9">
    <source>
        <dbReference type="Pfam" id="PF12932"/>
    </source>
</evidence>
<keyword evidence="6" id="KW-0333">Golgi apparatus</keyword>
<keyword evidence="3 6" id="KW-0813">Transport</keyword>
<feature type="compositionally biased region" description="Low complexity" evidence="7">
    <location>
        <begin position="1503"/>
        <end position="1514"/>
    </location>
</feature>
<keyword evidence="6" id="KW-0472">Membrane</keyword>
<dbReference type="Proteomes" id="UP000829196">
    <property type="component" value="Unassembled WGS sequence"/>
</dbReference>
<feature type="region of interest" description="Disordered" evidence="7">
    <location>
        <begin position="1272"/>
        <end position="1308"/>
    </location>
</feature>
<feature type="region of interest" description="Disordered" evidence="7">
    <location>
        <begin position="1444"/>
        <end position="1514"/>
    </location>
</feature>
<reference evidence="10" key="1">
    <citation type="journal article" date="2022" name="Front. Genet.">
        <title>Chromosome-Scale Assembly of the Dendrobium nobile Genome Provides Insights Into the Molecular Mechanism of the Biosynthesis of the Medicinal Active Ingredient of Dendrobium.</title>
        <authorList>
            <person name="Xu Q."/>
            <person name="Niu S.-C."/>
            <person name="Li K.-L."/>
            <person name="Zheng P.-J."/>
            <person name="Zhang X.-J."/>
            <person name="Jia Y."/>
            <person name="Liu Y."/>
            <person name="Niu Y.-X."/>
            <person name="Yu L.-H."/>
            <person name="Chen D.-F."/>
            <person name="Zhang G.-Q."/>
        </authorList>
    </citation>
    <scope>NUCLEOTIDE SEQUENCE</scope>
    <source>
        <tissue evidence="10">Leaf</tissue>
    </source>
</reference>
<dbReference type="EMBL" id="JAGYWB010000002">
    <property type="protein sequence ID" value="KAI0529177.1"/>
    <property type="molecule type" value="Genomic_DNA"/>
</dbReference>
<dbReference type="Gene3D" id="1.25.40.1030">
    <property type="match status" value="1"/>
</dbReference>
<evidence type="ECO:0000259" key="8">
    <source>
        <dbReference type="Pfam" id="PF12931"/>
    </source>
</evidence>
<evidence type="ECO:0000313" key="10">
    <source>
        <dbReference type="EMBL" id="KAI0529177.1"/>
    </source>
</evidence>
<organism evidence="10 11">
    <name type="scientific">Dendrobium nobile</name>
    <name type="common">Orchid</name>
    <dbReference type="NCBI Taxonomy" id="94219"/>
    <lineage>
        <taxon>Eukaryota</taxon>
        <taxon>Viridiplantae</taxon>
        <taxon>Streptophyta</taxon>
        <taxon>Embryophyta</taxon>
        <taxon>Tracheophyta</taxon>
        <taxon>Spermatophyta</taxon>
        <taxon>Magnoliopsida</taxon>
        <taxon>Liliopsida</taxon>
        <taxon>Asparagales</taxon>
        <taxon>Orchidaceae</taxon>
        <taxon>Epidendroideae</taxon>
        <taxon>Malaxideae</taxon>
        <taxon>Dendrobiinae</taxon>
        <taxon>Dendrobium</taxon>
    </lineage>
</organism>
<dbReference type="GO" id="GO:0000139">
    <property type="term" value="C:Golgi membrane"/>
    <property type="evidence" value="ECO:0007669"/>
    <property type="project" value="UniProtKB-SubCell"/>
</dbReference>
<dbReference type="PANTHER" id="PTHR13402:SF6">
    <property type="entry name" value="SECRETORY 16, ISOFORM I"/>
    <property type="match status" value="1"/>
</dbReference>
<name>A0A8T3C865_DENNO</name>
<evidence type="ECO:0000256" key="7">
    <source>
        <dbReference type="SAM" id="MobiDB-lite"/>
    </source>
</evidence>